<evidence type="ECO:0000256" key="8">
    <source>
        <dbReference type="ARBA" id="ARBA00023098"/>
    </source>
</evidence>
<evidence type="ECO:0000256" key="2">
    <source>
        <dbReference type="ARBA" id="ARBA00022516"/>
    </source>
</evidence>
<accession>A0A2K3L5R6</accession>
<feature type="domain" description="PLAT" evidence="12">
    <location>
        <begin position="46"/>
        <end position="173"/>
    </location>
</feature>
<feature type="region of interest" description="Disordered" evidence="11">
    <location>
        <begin position="244"/>
        <end position="263"/>
    </location>
</feature>
<dbReference type="GO" id="GO:0006633">
    <property type="term" value="P:fatty acid biosynthetic process"/>
    <property type="evidence" value="ECO:0007669"/>
    <property type="project" value="UniProtKB-KW"/>
</dbReference>
<evidence type="ECO:0000313" key="15">
    <source>
        <dbReference type="Proteomes" id="UP000236291"/>
    </source>
</evidence>
<evidence type="ECO:0000256" key="5">
    <source>
        <dbReference type="ARBA" id="ARBA00022832"/>
    </source>
</evidence>
<keyword evidence="3" id="KW-0479">Metal-binding</keyword>
<dbReference type="InterPro" id="IPR001246">
    <property type="entry name" value="LipOase_plant"/>
</dbReference>
<dbReference type="PANTHER" id="PTHR11771">
    <property type="entry name" value="LIPOXYGENASE"/>
    <property type="match status" value="1"/>
</dbReference>
<dbReference type="GO" id="GO:0046872">
    <property type="term" value="F:metal ion binding"/>
    <property type="evidence" value="ECO:0007669"/>
    <property type="project" value="UniProtKB-KW"/>
</dbReference>
<keyword evidence="4" id="KW-0925">Oxylipin biosynthesis</keyword>
<sequence length="392" mass="44076">MFGIFDKNHSQKIKGTVVLMPKNVLDFNDVTSIKSAGLLEVAGGILDAAADVVGGIVDGTTAFLGRNVAMRLISATKTDASGKGLIGKEVFLEKYLPTLPTLGARQDAFSIHFDWDAEFGIPGAFSFRNYTQDEFFLVSVTFDDIPNHNSVQFVCNSWVYNFKSYKTDRIFFSNDTYLLSQTPAPLVYYRQEELKSLRGDGTGLRKEWERVYDYDVYNDLGNPDKDAKLARPILGGSSTYPYPRRVRSGRKPTTKDPKSEKPGVIYVPRDENFGHLKSSDFLTYGIKSLSQNVLPLFKSVIFDLNFTPNEFDSFDEVRDLYEGGIELPTHILSQISPLPVLKEIFRTEDGEQVLKFPPPHVIKVSKSAWMTDEEFGREMIAGVNPCVIRLLK</sequence>
<evidence type="ECO:0000313" key="14">
    <source>
        <dbReference type="EMBL" id="PNX73874.1"/>
    </source>
</evidence>
<comment type="similarity">
    <text evidence="1">Belongs to the lipoxygenase family.</text>
</comment>
<dbReference type="InterPro" id="IPR001024">
    <property type="entry name" value="PLAT/LH2_dom"/>
</dbReference>
<dbReference type="PROSITE" id="PS50095">
    <property type="entry name" value="PLAT"/>
    <property type="match status" value="1"/>
</dbReference>
<evidence type="ECO:0000256" key="4">
    <source>
        <dbReference type="ARBA" id="ARBA00022767"/>
    </source>
</evidence>
<dbReference type="InterPro" id="IPR036226">
    <property type="entry name" value="LipOase_C_sf"/>
</dbReference>
<dbReference type="SUPFAM" id="SSF49723">
    <property type="entry name" value="Lipase/lipooxygenase domain (PLAT/LH2 domain)"/>
    <property type="match status" value="1"/>
</dbReference>
<dbReference type="InterPro" id="IPR027433">
    <property type="entry name" value="Lipoxygenase_dom_3"/>
</dbReference>
<keyword evidence="2" id="KW-0444">Lipid biosynthesis</keyword>
<dbReference type="GO" id="GO:0016702">
    <property type="term" value="F:oxidoreductase activity, acting on single donors with incorporation of molecular oxygen, incorporation of two atoms of oxygen"/>
    <property type="evidence" value="ECO:0007669"/>
    <property type="project" value="InterPro"/>
</dbReference>
<evidence type="ECO:0000256" key="6">
    <source>
        <dbReference type="ARBA" id="ARBA00022964"/>
    </source>
</evidence>
<comment type="caution">
    <text evidence="14">The sequence shown here is derived from an EMBL/GenBank/DDBJ whole genome shotgun (WGS) entry which is preliminary data.</text>
</comment>
<dbReference type="EMBL" id="ASHM01026685">
    <property type="protein sequence ID" value="PNX73874.1"/>
    <property type="molecule type" value="Genomic_DNA"/>
</dbReference>
<dbReference type="Pfam" id="PF00305">
    <property type="entry name" value="Lipoxygenase"/>
    <property type="match status" value="1"/>
</dbReference>
<evidence type="ECO:0000259" key="12">
    <source>
        <dbReference type="PROSITE" id="PS50095"/>
    </source>
</evidence>
<gene>
    <name evidence="14" type="ORF">L195_g029782</name>
</gene>
<dbReference type="InterPro" id="IPR013819">
    <property type="entry name" value="LipOase_C"/>
</dbReference>
<dbReference type="STRING" id="57577.A0A2K3L5R6"/>
<dbReference type="SUPFAM" id="SSF48484">
    <property type="entry name" value="Lipoxigenase"/>
    <property type="match status" value="1"/>
</dbReference>
<dbReference type="SMART" id="SM00308">
    <property type="entry name" value="LH2"/>
    <property type="match status" value="1"/>
</dbReference>
<dbReference type="Gene3D" id="4.10.372.10">
    <property type="entry name" value="Lipoxygenase-1, Domain 3"/>
    <property type="match status" value="1"/>
</dbReference>
<keyword evidence="8" id="KW-0443">Lipid metabolism</keyword>
<evidence type="ECO:0000259" key="13">
    <source>
        <dbReference type="PROSITE" id="PS51393"/>
    </source>
</evidence>
<comment type="caution">
    <text evidence="10">Lacks conserved residue(s) required for the propagation of feature annotation.</text>
</comment>
<evidence type="ECO:0000256" key="3">
    <source>
        <dbReference type="ARBA" id="ARBA00022723"/>
    </source>
</evidence>
<feature type="non-terminal residue" evidence="14">
    <location>
        <position position="392"/>
    </location>
</feature>
<keyword evidence="6" id="KW-0223">Dioxygenase</keyword>
<evidence type="ECO:0000256" key="10">
    <source>
        <dbReference type="PROSITE-ProRule" id="PRU00152"/>
    </source>
</evidence>
<reference evidence="14 15" key="1">
    <citation type="journal article" date="2014" name="Am. J. Bot.">
        <title>Genome assembly and annotation for red clover (Trifolium pratense; Fabaceae).</title>
        <authorList>
            <person name="Istvanek J."/>
            <person name="Jaros M."/>
            <person name="Krenek A."/>
            <person name="Repkova J."/>
        </authorList>
    </citation>
    <scope>NUCLEOTIDE SEQUENCE [LARGE SCALE GENOMIC DNA]</scope>
    <source>
        <strain evidence="15">cv. Tatra</strain>
        <tissue evidence="14">Young leaves</tissue>
    </source>
</reference>
<dbReference type="Gene3D" id="4.10.375.10">
    <property type="entry name" value="Lipoxygenase-1, Domain 2"/>
    <property type="match status" value="1"/>
</dbReference>
<reference evidence="14 15" key="2">
    <citation type="journal article" date="2017" name="Front. Plant Sci.">
        <title>Gene Classification and Mining of Molecular Markers Useful in Red Clover (Trifolium pratense) Breeding.</title>
        <authorList>
            <person name="Istvanek J."/>
            <person name="Dluhosova J."/>
            <person name="Dluhos P."/>
            <person name="Patkova L."/>
            <person name="Nedelnik J."/>
            <person name="Repkova J."/>
        </authorList>
    </citation>
    <scope>NUCLEOTIDE SEQUENCE [LARGE SCALE GENOMIC DNA]</scope>
    <source>
        <strain evidence="15">cv. Tatra</strain>
        <tissue evidence="14">Young leaves</tissue>
    </source>
</reference>
<evidence type="ECO:0000256" key="7">
    <source>
        <dbReference type="ARBA" id="ARBA00023002"/>
    </source>
</evidence>
<protein>
    <submittedName>
        <fullName evidence="14">Seed lipoxygenase</fullName>
    </submittedName>
</protein>
<dbReference type="GO" id="GO:0034440">
    <property type="term" value="P:lipid oxidation"/>
    <property type="evidence" value="ECO:0007669"/>
    <property type="project" value="InterPro"/>
</dbReference>
<dbReference type="GO" id="GO:0031408">
    <property type="term" value="P:oxylipin biosynthetic process"/>
    <property type="evidence" value="ECO:0007669"/>
    <property type="project" value="UniProtKB-KW"/>
</dbReference>
<dbReference type="AlphaFoldDB" id="A0A2K3L5R6"/>
<evidence type="ECO:0000256" key="11">
    <source>
        <dbReference type="SAM" id="MobiDB-lite"/>
    </source>
</evidence>
<keyword evidence="5" id="KW-0276">Fatty acid metabolism</keyword>
<dbReference type="Proteomes" id="UP000236291">
    <property type="component" value="Unassembled WGS sequence"/>
</dbReference>
<dbReference type="InterPro" id="IPR036392">
    <property type="entry name" value="PLAT/LH2_dom_sf"/>
</dbReference>
<dbReference type="Gene3D" id="3.10.450.60">
    <property type="match status" value="1"/>
</dbReference>
<dbReference type="Pfam" id="PF01477">
    <property type="entry name" value="PLAT"/>
    <property type="match status" value="1"/>
</dbReference>
<evidence type="ECO:0000256" key="9">
    <source>
        <dbReference type="ARBA" id="ARBA00023160"/>
    </source>
</evidence>
<dbReference type="Gene3D" id="2.60.60.20">
    <property type="entry name" value="PLAT/LH2 domain"/>
    <property type="match status" value="1"/>
</dbReference>
<dbReference type="PROSITE" id="PS51393">
    <property type="entry name" value="LIPOXYGENASE_3"/>
    <property type="match status" value="1"/>
</dbReference>
<name>A0A2K3L5R6_TRIPR</name>
<proteinExistence type="inferred from homology"/>
<keyword evidence="9" id="KW-0275">Fatty acid biosynthesis</keyword>
<dbReference type="InterPro" id="IPR000907">
    <property type="entry name" value="LipOase"/>
</dbReference>
<evidence type="ECO:0000256" key="1">
    <source>
        <dbReference type="ARBA" id="ARBA00009419"/>
    </source>
</evidence>
<keyword evidence="7" id="KW-0560">Oxidoreductase</keyword>
<dbReference type="PRINTS" id="PR00468">
    <property type="entry name" value="PLTLPOXGNASE"/>
</dbReference>
<feature type="domain" description="Lipoxygenase" evidence="13">
    <location>
        <begin position="176"/>
        <end position="392"/>
    </location>
</feature>
<organism evidence="14 15">
    <name type="scientific">Trifolium pratense</name>
    <name type="common">Red clover</name>
    <dbReference type="NCBI Taxonomy" id="57577"/>
    <lineage>
        <taxon>Eukaryota</taxon>
        <taxon>Viridiplantae</taxon>
        <taxon>Streptophyta</taxon>
        <taxon>Embryophyta</taxon>
        <taxon>Tracheophyta</taxon>
        <taxon>Spermatophyta</taxon>
        <taxon>Magnoliopsida</taxon>
        <taxon>eudicotyledons</taxon>
        <taxon>Gunneridae</taxon>
        <taxon>Pentapetalae</taxon>
        <taxon>rosids</taxon>
        <taxon>fabids</taxon>
        <taxon>Fabales</taxon>
        <taxon>Fabaceae</taxon>
        <taxon>Papilionoideae</taxon>
        <taxon>50 kb inversion clade</taxon>
        <taxon>NPAAA clade</taxon>
        <taxon>Hologalegina</taxon>
        <taxon>IRL clade</taxon>
        <taxon>Trifolieae</taxon>
        <taxon>Trifolium</taxon>
    </lineage>
</organism>